<feature type="domain" description="HTH araC/xylS-type" evidence="4">
    <location>
        <begin position="181"/>
        <end position="279"/>
    </location>
</feature>
<dbReference type="Gene3D" id="2.60.120.10">
    <property type="entry name" value="Jelly Rolls"/>
    <property type="match status" value="1"/>
</dbReference>
<keyword evidence="2" id="KW-0238">DNA-binding</keyword>
<dbReference type="InterPro" id="IPR009057">
    <property type="entry name" value="Homeodomain-like_sf"/>
</dbReference>
<evidence type="ECO:0000313" key="5">
    <source>
        <dbReference type="EMBL" id="GGZ87562.1"/>
    </source>
</evidence>
<evidence type="ECO:0000256" key="3">
    <source>
        <dbReference type="ARBA" id="ARBA00023163"/>
    </source>
</evidence>
<dbReference type="Pfam" id="PF12833">
    <property type="entry name" value="HTH_18"/>
    <property type="match status" value="1"/>
</dbReference>
<evidence type="ECO:0000256" key="1">
    <source>
        <dbReference type="ARBA" id="ARBA00023015"/>
    </source>
</evidence>
<gene>
    <name evidence="5" type="ORF">GCM10007028_27190</name>
</gene>
<name>A0A918R6Z9_9FLAO</name>
<proteinExistence type="predicted"/>
<dbReference type="InterPro" id="IPR014710">
    <property type="entry name" value="RmlC-like_jellyroll"/>
</dbReference>
<dbReference type="PROSITE" id="PS01124">
    <property type="entry name" value="HTH_ARAC_FAMILY_2"/>
    <property type="match status" value="1"/>
</dbReference>
<evidence type="ECO:0000256" key="2">
    <source>
        <dbReference type="ARBA" id="ARBA00023125"/>
    </source>
</evidence>
<dbReference type="InterPro" id="IPR018062">
    <property type="entry name" value="HTH_AraC-typ_CS"/>
</dbReference>
<accession>A0A918R6Z9</accession>
<dbReference type="RefSeq" id="WP_189361606.1">
    <property type="nucleotide sequence ID" value="NZ_BMWZ01000006.1"/>
</dbReference>
<dbReference type="PANTHER" id="PTHR43280:SF27">
    <property type="entry name" value="TRANSCRIPTIONAL REGULATOR MTLR"/>
    <property type="match status" value="1"/>
</dbReference>
<keyword evidence="6" id="KW-1185">Reference proteome</keyword>
<reference evidence="5" key="1">
    <citation type="journal article" date="2014" name="Int. J. Syst. Evol. Microbiol.">
        <title>Complete genome sequence of Corynebacterium casei LMG S-19264T (=DSM 44701T), isolated from a smear-ripened cheese.</title>
        <authorList>
            <consortium name="US DOE Joint Genome Institute (JGI-PGF)"/>
            <person name="Walter F."/>
            <person name="Albersmeier A."/>
            <person name="Kalinowski J."/>
            <person name="Ruckert C."/>
        </authorList>
    </citation>
    <scope>NUCLEOTIDE SEQUENCE</scope>
    <source>
        <strain evidence="5">KCTC 12710</strain>
    </source>
</reference>
<keyword evidence="1" id="KW-0805">Transcription regulation</keyword>
<evidence type="ECO:0000313" key="6">
    <source>
        <dbReference type="Proteomes" id="UP000636004"/>
    </source>
</evidence>
<reference evidence="5" key="2">
    <citation type="submission" date="2020-09" db="EMBL/GenBank/DDBJ databases">
        <authorList>
            <person name="Sun Q."/>
            <person name="Kim S."/>
        </authorList>
    </citation>
    <scope>NUCLEOTIDE SEQUENCE</scope>
    <source>
        <strain evidence="5">KCTC 12710</strain>
    </source>
</reference>
<dbReference type="SUPFAM" id="SSF46689">
    <property type="entry name" value="Homeodomain-like"/>
    <property type="match status" value="2"/>
</dbReference>
<dbReference type="InterPro" id="IPR037923">
    <property type="entry name" value="HTH-like"/>
</dbReference>
<evidence type="ECO:0000259" key="4">
    <source>
        <dbReference type="PROSITE" id="PS01124"/>
    </source>
</evidence>
<comment type="caution">
    <text evidence="5">The sequence shown here is derived from an EMBL/GenBank/DDBJ whole genome shotgun (WGS) entry which is preliminary data.</text>
</comment>
<dbReference type="GO" id="GO:0003700">
    <property type="term" value="F:DNA-binding transcription factor activity"/>
    <property type="evidence" value="ECO:0007669"/>
    <property type="project" value="InterPro"/>
</dbReference>
<dbReference type="SMART" id="SM00342">
    <property type="entry name" value="HTH_ARAC"/>
    <property type="match status" value="1"/>
</dbReference>
<sequence>MELKYSPLKSLDSQSFYVKRHQVPYFGPDWHYHDEYELILTLKGEGVRIIGDEMDQFEAPELILIGSNLPHLFKNKVDETEVDYIVLKFKDDINELPLFKLPELNRVKDLLRRSKRGIKFSPETVQKIKPLFIKLAENKGCNKVISFLQIFDILSNASQTEYLASEKFSLQLIEDGEDRLQKVLNYLGEEYTRDISLEELAEIAHMTKNAFCRYFKEKTGKTAFGYLREYRVSKACQMLISSNKTITEICYDTGFNSFSSFTRIFKSLKNISASEYQNRYLRIGA</sequence>
<organism evidence="5 6">
    <name type="scientific">Algibacter mikhailovii</name>
    <dbReference type="NCBI Taxonomy" id="425498"/>
    <lineage>
        <taxon>Bacteria</taxon>
        <taxon>Pseudomonadati</taxon>
        <taxon>Bacteroidota</taxon>
        <taxon>Flavobacteriia</taxon>
        <taxon>Flavobacteriales</taxon>
        <taxon>Flavobacteriaceae</taxon>
        <taxon>Algibacter</taxon>
    </lineage>
</organism>
<dbReference type="GO" id="GO:0043565">
    <property type="term" value="F:sequence-specific DNA binding"/>
    <property type="evidence" value="ECO:0007669"/>
    <property type="project" value="InterPro"/>
</dbReference>
<protein>
    <submittedName>
        <fullName evidence="5">AraC family transcriptional regulator</fullName>
    </submittedName>
</protein>
<dbReference type="PANTHER" id="PTHR43280">
    <property type="entry name" value="ARAC-FAMILY TRANSCRIPTIONAL REGULATOR"/>
    <property type="match status" value="1"/>
</dbReference>
<dbReference type="PROSITE" id="PS00041">
    <property type="entry name" value="HTH_ARAC_FAMILY_1"/>
    <property type="match status" value="1"/>
</dbReference>
<dbReference type="Pfam" id="PF02311">
    <property type="entry name" value="AraC_binding"/>
    <property type="match status" value="1"/>
</dbReference>
<dbReference type="Proteomes" id="UP000636004">
    <property type="component" value="Unassembled WGS sequence"/>
</dbReference>
<dbReference type="InterPro" id="IPR003313">
    <property type="entry name" value="AraC-bd"/>
</dbReference>
<dbReference type="EMBL" id="BMWZ01000006">
    <property type="protein sequence ID" value="GGZ87562.1"/>
    <property type="molecule type" value="Genomic_DNA"/>
</dbReference>
<dbReference type="SUPFAM" id="SSF51215">
    <property type="entry name" value="Regulatory protein AraC"/>
    <property type="match status" value="1"/>
</dbReference>
<dbReference type="AlphaFoldDB" id="A0A918R6Z9"/>
<dbReference type="InterPro" id="IPR018060">
    <property type="entry name" value="HTH_AraC"/>
</dbReference>
<keyword evidence="3" id="KW-0804">Transcription</keyword>
<dbReference type="Gene3D" id="1.10.10.60">
    <property type="entry name" value="Homeodomain-like"/>
    <property type="match status" value="2"/>
</dbReference>